<name>A0A1Z5JZ31_FISSO</name>
<proteinExistence type="predicted"/>
<keyword evidence="1" id="KW-0732">Signal</keyword>
<gene>
    <name evidence="2" type="ORF">FisN_15Lh356</name>
</gene>
<evidence type="ECO:0000313" key="2">
    <source>
        <dbReference type="EMBL" id="GAX19179.1"/>
    </source>
</evidence>
<feature type="signal peptide" evidence="1">
    <location>
        <begin position="1"/>
        <end position="21"/>
    </location>
</feature>
<dbReference type="AlphaFoldDB" id="A0A1Z5JZ31"/>
<reference evidence="2 3" key="1">
    <citation type="journal article" date="2015" name="Plant Cell">
        <title>Oil accumulation by the oleaginous diatom Fistulifera solaris as revealed by the genome and transcriptome.</title>
        <authorList>
            <person name="Tanaka T."/>
            <person name="Maeda Y."/>
            <person name="Veluchamy A."/>
            <person name="Tanaka M."/>
            <person name="Abida H."/>
            <person name="Marechal E."/>
            <person name="Bowler C."/>
            <person name="Muto M."/>
            <person name="Sunaga Y."/>
            <person name="Tanaka M."/>
            <person name="Yoshino T."/>
            <person name="Taniguchi T."/>
            <person name="Fukuda Y."/>
            <person name="Nemoto M."/>
            <person name="Matsumoto M."/>
            <person name="Wong P.S."/>
            <person name="Aburatani S."/>
            <person name="Fujibuchi W."/>
        </authorList>
    </citation>
    <scope>NUCLEOTIDE SEQUENCE [LARGE SCALE GENOMIC DNA]</scope>
    <source>
        <strain evidence="2 3">JPCC DA0580</strain>
    </source>
</reference>
<dbReference type="InParanoid" id="A0A1Z5JZ31"/>
<comment type="caution">
    <text evidence="2">The sequence shown here is derived from an EMBL/GenBank/DDBJ whole genome shotgun (WGS) entry which is preliminary data.</text>
</comment>
<keyword evidence="3" id="KW-1185">Reference proteome</keyword>
<protein>
    <submittedName>
        <fullName evidence="2">Uncharacterized protein</fullName>
    </submittedName>
</protein>
<dbReference type="Proteomes" id="UP000198406">
    <property type="component" value="Unassembled WGS sequence"/>
</dbReference>
<evidence type="ECO:0000256" key="1">
    <source>
        <dbReference type="SAM" id="SignalP"/>
    </source>
</evidence>
<sequence>MVCFMSLVRMLAFTVVAVTQAQNENPAKAIFCAEWELNAKAFKEASAAWKEPPCYSFMYKDLSAYSDSIPYVTTVLNGETEGEEECPLIRTLQDVWDLIRICCYFEEDCPFEYGSSCRVEYAPSNDTGLVYPAFFNISEYDIYRIDNVNTVNCSVREPMVCMDWEINVPAYEEAIAKWREPACYSFTYVDQMYTSYLSTPQFEFVQTVRNGTVLSAYGDESMGWFLPFATFADIWNEIDEYCVRDCPTSGALACQIHYATDAESGIMYPSLWSINYSREPGDEISYAMSVMPCVDRKAGVCVDFERVHNDFFATSYFWNTYLGGEIPSCYTYIIRGTVDGATHDPFPVFVQDGVPTTVDAPMTDIEADMVVTFADWLAEIEKHCIRACANNSASEAYYSCKVLYDHEWNLPSYILFDKDGAGDQYEYEILNITMYVCDAESWKYPASETPSIFPTNTTSSGAGASVYIGAILVFASLYSVS</sequence>
<accession>A0A1Z5JZ31</accession>
<dbReference type="EMBL" id="BDSP01000135">
    <property type="protein sequence ID" value="GAX19179.1"/>
    <property type="molecule type" value="Genomic_DNA"/>
</dbReference>
<evidence type="ECO:0000313" key="3">
    <source>
        <dbReference type="Proteomes" id="UP000198406"/>
    </source>
</evidence>
<feature type="chain" id="PRO_5013323604" evidence="1">
    <location>
        <begin position="22"/>
        <end position="481"/>
    </location>
</feature>
<organism evidence="2 3">
    <name type="scientific">Fistulifera solaris</name>
    <name type="common">Oleaginous diatom</name>
    <dbReference type="NCBI Taxonomy" id="1519565"/>
    <lineage>
        <taxon>Eukaryota</taxon>
        <taxon>Sar</taxon>
        <taxon>Stramenopiles</taxon>
        <taxon>Ochrophyta</taxon>
        <taxon>Bacillariophyta</taxon>
        <taxon>Bacillariophyceae</taxon>
        <taxon>Bacillariophycidae</taxon>
        <taxon>Naviculales</taxon>
        <taxon>Naviculaceae</taxon>
        <taxon>Fistulifera</taxon>
    </lineage>
</organism>